<dbReference type="SUPFAM" id="SSF52833">
    <property type="entry name" value="Thioredoxin-like"/>
    <property type="match status" value="1"/>
</dbReference>
<evidence type="ECO:0000313" key="8">
    <source>
        <dbReference type="Proteomes" id="UP000510822"/>
    </source>
</evidence>
<evidence type="ECO:0000256" key="2">
    <source>
        <dbReference type="ARBA" id="ARBA00022729"/>
    </source>
</evidence>
<evidence type="ECO:0000256" key="5">
    <source>
        <dbReference type="ARBA" id="ARBA00023284"/>
    </source>
</evidence>
<dbReference type="InterPro" id="IPR012336">
    <property type="entry name" value="Thioredoxin-like_fold"/>
</dbReference>
<dbReference type="GO" id="GO:0016491">
    <property type="term" value="F:oxidoreductase activity"/>
    <property type="evidence" value="ECO:0007669"/>
    <property type="project" value="UniProtKB-KW"/>
</dbReference>
<dbReference type="PANTHER" id="PTHR13887">
    <property type="entry name" value="GLUTATHIONE S-TRANSFERASE KAPPA"/>
    <property type="match status" value="1"/>
</dbReference>
<dbReference type="Proteomes" id="UP000510822">
    <property type="component" value="Chromosome"/>
</dbReference>
<dbReference type="Pfam" id="PF13462">
    <property type="entry name" value="Thioredoxin_4"/>
    <property type="match status" value="1"/>
</dbReference>
<evidence type="ECO:0000259" key="6">
    <source>
        <dbReference type="Pfam" id="PF13462"/>
    </source>
</evidence>
<gene>
    <name evidence="7" type="ORF">HZU75_05675</name>
</gene>
<dbReference type="Gene3D" id="3.40.30.10">
    <property type="entry name" value="Glutaredoxin"/>
    <property type="match status" value="1"/>
</dbReference>
<evidence type="ECO:0000313" key="7">
    <source>
        <dbReference type="EMBL" id="QLI81056.1"/>
    </source>
</evidence>
<accession>A0A7D5V8Z2</accession>
<keyword evidence="4" id="KW-1015">Disulfide bond</keyword>
<dbReference type="InterPro" id="IPR036249">
    <property type="entry name" value="Thioredoxin-like_sf"/>
</dbReference>
<evidence type="ECO:0000256" key="1">
    <source>
        <dbReference type="ARBA" id="ARBA00005791"/>
    </source>
</evidence>
<comment type="similarity">
    <text evidence="1">Belongs to the thioredoxin family. DsbA subfamily.</text>
</comment>
<evidence type="ECO:0000256" key="3">
    <source>
        <dbReference type="ARBA" id="ARBA00023002"/>
    </source>
</evidence>
<dbReference type="EMBL" id="CP058952">
    <property type="protein sequence ID" value="QLI81056.1"/>
    <property type="molecule type" value="Genomic_DNA"/>
</dbReference>
<dbReference type="KEGG" id="cfon:HZU75_05675"/>
<reference evidence="7 8" key="1">
    <citation type="journal article" date="2016" name="Int. J. Syst. Evol. Microbiol.">
        <title>Chitinibacter fontanus sp. nov., isolated from a spring.</title>
        <authorList>
            <person name="Sheu S.Y."/>
            <person name="Li Y.S."/>
            <person name="Young C.C."/>
            <person name="Chen W.M."/>
        </authorList>
    </citation>
    <scope>NUCLEOTIDE SEQUENCE [LARGE SCALE GENOMIC DNA]</scope>
    <source>
        <strain evidence="7 8">STM-7</strain>
    </source>
</reference>
<dbReference type="PANTHER" id="PTHR13887:SF14">
    <property type="entry name" value="DISULFIDE BOND FORMATION PROTEIN D"/>
    <property type="match status" value="1"/>
</dbReference>
<keyword evidence="3" id="KW-0560">Oxidoreductase</keyword>
<dbReference type="RefSeq" id="WP_180308187.1">
    <property type="nucleotide sequence ID" value="NZ_CP058952.1"/>
</dbReference>
<feature type="domain" description="Thioredoxin-like fold" evidence="6">
    <location>
        <begin position="49"/>
        <end position="209"/>
    </location>
</feature>
<keyword evidence="2" id="KW-0732">Signal</keyword>
<sequence>MKQKTLFIAAAIALLGLFIGGTLMFKQQQQSEVAQQVQVNQQALMRMHSPLIGAPHAKVTIVEFLDPACEACAAFYPFVKDIMAKNPEQIRLVVRYAPLHQGADQVVAALEAARKQGKYWQALETLLSTQQQWAINHRADVNLALPILSGLGLDMAQLQTDMQSSSVQAIIEQDISDAQALGVNKTPSYFVNGQPLQSFGYQQLAELINSALATPEQAMTK</sequence>
<keyword evidence="5" id="KW-0676">Redox-active center</keyword>
<protein>
    <submittedName>
        <fullName evidence="7">Thioredoxin domain-containing protein</fullName>
    </submittedName>
</protein>
<name>A0A7D5V8Z2_9NEIS</name>
<proteinExistence type="inferred from homology"/>
<organism evidence="7 8">
    <name type="scientific">Chitinibacter fontanus</name>
    <dbReference type="NCBI Taxonomy" id="1737446"/>
    <lineage>
        <taxon>Bacteria</taxon>
        <taxon>Pseudomonadati</taxon>
        <taxon>Pseudomonadota</taxon>
        <taxon>Betaproteobacteria</taxon>
        <taxon>Neisseriales</taxon>
        <taxon>Chitinibacteraceae</taxon>
        <taxon>Chitinibacter</taxon>
    </lineage>
</organism>
<dbReference type="AlphaFoldDB" id="A0A7D5V8Z2"/>
<keyword evidence="8" id="KW-1185">Reference proteome</keyword>
<evidence type="ECO:0000256" key="4">
    <source>
        <dbReference type="ARBA" id="ARBA00023157"/>
    </source>
</evidence>